<dbReference type="HAMAP" id="MF_01224_B">
    <property type="entry name" value="MoaC_B"/>
    <property type="match status" value="1"/>
</dbReference>
<evidence type="ECO:0000256" key="6">
    <source>
        <dbReference type="ARBA" id="ARBA00022741"/>
    </source>
</evidence>
<evidence type="ECO:0000256" key="5">
    <source>
        <dbReference type="ARBA" id="ARBA00022723"/>
    </source>
</evidence>
<comment type="caution">
    <text evidence="13">The sequence shown here is derived from an EMBL/GenBank/DDBJ whole genome shotgun (WGS) entry which is preliminary data.</text>
</comment>
<dbReference type="InterPro" id="IPR002820">
    <property type="entry name" value="Mopterin_CF_biosynth-C_dom"/>
</dbReference>
<dbReference type="Pfam" id="PF04055">
    <property type="entry name" value="Radical_SAM"/>
    <property type="match status" value="1"/>
</dbReference>
<feature type="non-terminal residue" evidence="13">
    <location>
        <position position="1"/>
    </location>
</feature>
<evidence type="ECO:0000259" key="12">
    <source>
        <dbReference type="PROSITE" id="PS51918"/>
    </source>
</evidence>
<keyword evidence="8" id="KW-0411">Iron-sulfur</keyword>
<keyword evidence="10" id="KW-0501">Molybdenum cofactor biosynthesis</keyword>
<organism evidence="13 14">
    <name type="scientific">Mesorhabditis spiculigera</name>
    <dbReference type="NCBI Taxonomy" id="96644"/>
    <lineage>
        <taxon>Eukaryota</taxon>
        <taxon>Metazoa</taxon>
        <taxon>Ecdysozoa</taxon>
        <taxon>Nematoda</taxon>
        <taxon>Chromadorea</taxon>
        <taxon>Rhabditida</taxon>
        <taxon>Rhabditina</taxon>
        <taxon>Rhabditomorpha</taxon>
        <taxon>Rhabditoidea</taxon>
        <taxon>Rhabditidae</taxon>
        <taxon>Mesorhabditinae</taxon>
        <taxon>Mesorhabditis</taxon>
    </lineage>
</organism>
<dbReference type="CDD" id="cd21117">
    <property type="entry name" value="Twitch_MoaA"/>
    <property type="match status" value="1"/>
</dbReference>
<gene>
    <name evidence="13" type="ORF">MSPICULIGERA_LOCUS19054</name>
</gene>
<dbReference type="InterPro" id="IPR013785">
    <property type="entry name" value="Aldolase_TIM"/>
</dbReference>
<dbReference type="CDD" id="cd01420">
    <property type="entry name" value="MoaC_PE"/>
    <property type="match status" value="1"/>
</dbReference>
<evidence type="ECO:0000256" key="9">
    <source>
        <dbReference type="ARBA" id="ARBA00023134"/>
    </source>
</evidence>
<dbReference type="Gene3D" id="3.30.70.640">
    <property type="entry name" value="Molybdopterin cofactor biosynthesis C (MoaC) domain"/>
    <property type="match status" value="1"/>
</dbReference>
<keyword evidence="9" id="KW-0342">GTP-binding</keyword>
<dbReference type="GO" id="GO:0051539">
    <property type="term" value="F:4 iron, 4 sulfur cluster binding"/>
    <property type="evidence" value="ECO:0007669"/>
    <property type="project" value="UniProtKB-KW"/>
</dbReference>
<evidence type="ECO:0000256" key="2">
    <source>
        <dbReference type="ARBA" id="ARBA00005046"/>
    </source>
</evidence>
<dbReference type="InterPro" id="IPR013483">
    <property type="entry name" value="MoaA"/>
</dbReference>
<dbReference type="InterPro" id="IPR050105">
    <property type="entry name" value="MoCo_biosynth_MoaA/MoaC"/>
</dbReference>
<dbReference type="EC" id="4.6.1.17" evidence="3"/>
<dbReference type="GO" id="GO:0046872">
    <property type="term" value="F:metal ion binding"/>
    <property type="evidence" value="ECO:0007669"/>
    <property type="project" value="UniProtKB-KW"/>
</dbReference>
<dbReference type="InterPro" id="IPR010505">
    <property type="entry name" value="MoaA_twitch"/>
</dbReference>
<dbReference type="NCBIfam" id="TIGR00581">
    <property type="entry name" value="moaC"/>
    <property type="match status" value="1"/>
</dbReference>
<dbReference type="PANTHER" id="PTHR22960:SF0">
    <property type="entry name" value="MOLYBDENUM COFACTOR BIOSYNTHESIS PROTEIN 1"/>
    <property type="match status" value="1"/>
</dbReference>
<evidence type="ECO:0000313" key="13">
    <source>
        <dbReference type="EMBL" id="CAJ0580879.1"/>
    </source>
</evidence>
<evidence type="ECO:0000256" key="10">
    <source>
        <dbReference type="ARBA" id="ARBA00023150"/>
    </source>
</evidence>
<dbReference type="InterPro" id="IPR006638">
    <property type="entry name" value="Elp3/MiaA/NifB-like_rSAM"/>
</dbReference>
<dbReference type="SUPFAM" id="SSF55040">
    <property type="entry name" value="Molybdenum cofactor biosynthesis protein C, MoaC"/>
    <property type="match status" value="1"/>
</dbReference>
<dbReference type="Gene3D" id="3.20.20.70">
    <property type="entry name" value="Aldolase class I"/>
    <property type="match status" value="1"/>
</dbReference>
<dbReference type="NCBIfam" id="NF006870">
    <property type="entry name" value="PRK09364.1"/>
    <property type="match status" value="1"/>
</dbReference>
<dbReference type="InterPro" id="IPR036522">
    <property type="entry name" value="MoaC_sf"/>
</dbReference>
<feature type="domain" description="Radical SAM core" evidence="12">
    <location>
        <begin position="1"/>
        <end position="189"/>
    </location>
</feature>
<accession>A0AA36G683</accession>
<keyword evidence="5" id="KW-0479">Metal-binding</keyword>
<keyword evidence="6" id="KW-0547">Nucleotide-binding</keyword>
<keyword evidence="14" id="KW-1185">Reference proteome</keyword>
<comment type="catalytic activity">
    <reaction evidence="1">
        <text>(8S)-3',8-cyclo-7,8-dihydroguanosine 5'-triphosphate = cyclic pyranopterin phosphate + diphosphate</text>
        <dbReference type="Rhea" id="RHEA:49580"/>
        <dbReference type="ChEBI" id="CHEBI:33019"/>
        <dbReference type="ChEBI" id="CHEBI:59648"/>
        <dbReference type="ChEBI" id="CHEBI:131766"/>
        <dbReference type="EC" id="4.6.1.17"/>
    </reaction>
</comment>
<dbReference type="GO" id="GO:0005525">
    <property type="term" value="F:GTP binding"/>
    <property type="evidence" value="ECO:0007669"/>
    <property type="project" value="UniProtKB-KW"/>
</dbReference>
<dbReference type="InterPro" id="IPR023045">
    <property type="entry name" value="MoaC"/>
</dbReference>
<dbReference type="PROSITE" id="PS51918">
    <property type="entry name" value="RADICAL_SAM"/>
    <property type="match status" value="1"/>
</dbReference>
<evidence type="ECO:0000256" key="7">
    <source>
        <dbReference type="ARBA" id="ARBA00023004"/>
    </source>
</evidence>
<dbReference type="Proteomes" id="UP001177023">
    <property type="component" value="Unassembled WGS sequence"/>
</dbReference>
<evidence type="ECO:0000256" key="1">
    <source>
        <dbReference type="ARBA" id="ARBA00001637"/>
    </source>
</evidence>
<dbReference type="InterPro" id="IPR047594">
    <property type="entry name" value="MoaC_bact/euk"/>
</dbReference>
<dbReference type="EMBL" id="CATQJA010002662">
    <property type="protein sequence ID" value="CAJ0580879.1"/>
    <property type="molecule type" value="Genomic_DNA"/>
</dbReference>
<comment type="pathway">
    <text evidence="2">Cofactor biosynthesis; molybdopterin biosynthesis.</text>
</comment>
<dbReference type="GO" id="GO:0061798">
    <property type="term" value="F:GTP 3',8'-cyclase activity"/>
    <property type="evidence" value="ECO:0007669"/>
    <property type="project" value="TreeGrafter"/>
</dbReference>
<evidence type="ECO:0000313" key="14">
    <source>
        <dbReference type="Proteomes" id="UP001177023"/>
    </source>
</evidence>
<evidence type="ECO:0000256" key="8">
    <source>
        <dbReference type="ARBA" id="ARBA00023014"/>
    </source>
</evidence>
<reference evidence="13" key="1">
    <citation type="submission" date="2023-06" db="EMBL/GenBank/DDBJ databases">
        <authorList>
            <person name="Delattre M."/>
        </authorList>
    </citation>
    <scope>NUCLEOTIDE SEQUENCE</scope>
    <source>
        <strain evidence="13">AF72</strain>
    </source>
</reference>
<dbReference type="CDD" id="cd01335">
    <property type="entry name" value="Radical_SAM"/>
    <property type="match status" value="1"/>
</dbReference>
<dbReference type="PANTHER" id="PTHR22960">
    <property type="entry name" value="MOLYBDOPTERIN COFACTOR SYNTHESIS PROTEIN A"/>
    <property type="match status" value="1"/>
</dbReference>
<dbReference type="AlphaFoldDB" id="A0AA36G683"/>
<dbReference type="GO" id="GO:0006777">
    <property type="term" value="P:Mo-molybdopterin cofactor biosynthetic process"/>
    <property type="evidence" value="ECO:0007669"/>
    <property type="project" value="UniProtKB-KW"/>
</dbReference>
<dbReference type="Pfam" id="PF06463">
    <property type="entry name" value="Mob_synth_C"/>
    <property type="match status" value="1"/>
</dbReference>
<dbReference type="SUPFAM" id="SSF102114">
    <property type="entry name" value="Radical SAM enzymes"/>
    <property type="match status" value="1"/>
</dbReference>
<name>A0AA36G683_9BILA</name>
<dbReference type="SMART" id="SM00729">
    <property type="entry name" value="Elp3"/>
    <property type="match status" value="1"/>
</dbReference>
<keyword evidence="11" id="KW-0456">Lyase</keyword>
<dbReference type="GO" id="GO:0061799">
    <property type="term" value="F:cyclic pyranopterin monophosphate synthase activity"/>
    <property type="evidence" value="ECO:0007669"/>
    <property type="project" value="UniProtKB-EC"/>
</dbReference>
<sequence length="487" mass="53530">MPPEGVELTPKSHLLSNDEIITLAKIFAKRGVNKIRLTGGEPTLRKDLDYLIAQLKAIPGIEEIGITTNGLILKRILPKLKEAGLDKINISLDSLIPAKFEKMTRIFGFEKVMASIKAAEDLMGRIKINVVVMRGYNVNEIVDFVELTKKRNLDIRFIEFMPFGGNEFSKSTFVSYAEQLALIREKFGDALVRLPDGENDTSKAYKIEGHIGQFGFISSMSENFCSTCNRIRLTANGNLKVCLHSNAETSLLKVLRAGGTEEDIEKTIREALQGKHRQHAGLDNLLHLENRPMVLIGGLISPNAGLNFLTFTKSTPLAIPHRSYSTKALTHVSSTGSARQVDVSNKVPTRREAIAQATIKVTPEIFIAIKENNLKKGDVLAVANIASIQASKHTSNLIPLCHNIPISQCKTKFEMDETSHTIIIETSVVTVSQTGVEMEALTAVTIAALTIYDMCKAISQNMQINNVRLVSKTGGKSDISPSTVHEN</sequence>
<keyword evidence="4" id="KW-0949">S-adenosyl-L-methionine</keyword>
<evidence type="ECO:0000256" key="4">
    <source>
        <dbReference type="ARBA" id="ARBA00022691"/>
    </source>
</evidence>
<protein>
    <recommendedName>
        <fullName evidence="3">cyclic pyranopterin monophosphate synthase</fullName>
        <ecNumber evidence="3">4.6.1.17</ecNumber>
    </recommendedName>
</protein>
<proteinExistence type="inferred from homology"/>
<dbReference type="InterPro" id="IPR007197">
    <property type="entry name" value="rSAM"/>
</dbReference>
<dbReference type="InterPro" id="IPR058240">
    <property type="entry name" value="rSAM_sf"/>
</dbReference>
<dbReference type="NCBIfam" id="TIGR02666">
    <property type="entry name" value="moaA"/>
    <property type="match status" value="1"/>
</dbReference>
<dbReference type="Pfam" id="PF01967">
    <property type="entry name" value="MoaC"/>
    <property type="match status" value="1"/>
</dbReference>
<evidence type="ECO:0000256" key="11">
    <source>
        <dbReference type="ARBA" id="ARBA00023239"/>
    </source>
</evidence>
<keyword evidence="7" id="KW-0408">Iron</keyword>
<evidence type="ECO:0000256" key="3">
    <source>
        <dbReference type="ARBA" id="ARBA00012575"/>
    </source>
</evidence>